<sequence length="214" mass="23425">MGARSSKRKQEAPAGRTFIEEARRAQIVAAAIEVIAEFGYAKATFGRIARRAGLSSTGVISYHFAGKDDLMREVVAEVMRVADGYMRPRVEAETTSSGRLRAFIESNLALLEEFPRHLPAMVEVLSNVAGRCQGEPAREFAEAMEKATAAQIEGVRHAQKAGDFREFDAETMVIAIRGAIDALVVRAARDPGFDAAVRGRELAEIFDRATRRTP</sequence>
<organism evidence="6 7">
    <name type="scientific">Streptomyces caatingaensis</name>
    <dbReference type="NCBI Taxonomy" id="1678637"/>
    <lineage>
        <taxon>Bacteria</taxon>
        <taxon>Bacillati</taxon>
        <taxon>Actinomycetota</taxon>
        <taxon>Actinomycetes</taxon>
        <taxon>Kitasatosporales</taxon>
        <taxon>Streptomycetaceae</taxon>
        <taxon>Streptomyces</taxon>
    </lineage>
</organism>
<evidence type="ECO:0000313" key="6">
    <source>
        <dbReference type="EMBL" id="KNB52576.1"/>
    </source>
</evidence>
<dbReference type="OrthoDB" id="9806334at2"/>
<dbReference type="Proteomes" id="UP000037288">
    <property type="component" value="Unassembled WGS sequence"/>
</dbReference>
<dbReference type="SUPFAM" id="SSF48498">
    <property type="entry name" value="Tetracyclin repressor-like, C-terminal domain"/>
    <property type="match status" value="1"/>
</dbReference>
<keyword evidence="3" id="KW-0804">Transcription</keyword>
<dbReference type="STRING" id="1678637.AC230_07870"/>
<dbReference type="SUPFAM" id="SSF46689">
    <property type="entry name" value="Homeodomain-like"/>
    <property type="match status" value="1"/>
</dbReference>
<dbReference type="GO" id="GO:0000976">
    <property type="term" value="F:transcription cis-regulatory region binding"/>
    <property type="evidence" value="ECO:0007669"/>
    <property type="project" value="TreeGrafter"/>
</dbReference>
<dbReference type="AlphaFoldDB" id="A0A0K9XHM9"/>
<name>A0A0K9XHM9_9ACTN</name>
<evidence type="ECO:0000313" key="7">
    <source>
        <dbReference type="Proteomes" id="UP000037288"/>
    </source>
</evidence>
<evidence type="ECO:0000256" key="1">
    <source>
        <dbReference type="ARBA" id="ARBA00023015"/>
    </source>
</evidence>
<feature type="domain" description="HTH tetR-type" evidence="5">
    <location>
        <begin position="21"/>
        <end position="82"/>
    </location>
</feature>
<comment type="caution">
    <text evidence="4">Lacks conserved residue(s) required for the propagation of feature annotation.</text>
</comment>
<keyword evidence="1" id="KW-0805">Transcription regulation</keyword>
<dbReference type="Gene3D" id="1.10.357.10">
    <property type="entry name" value="Tetracycline Repressor, domain 2"/>
    <property type="match status" value="1"/>
</dbReference>
<proteinExistence type="predicted"/>
<evidence type="ECO:0000259" key="5">
    <source>
        <dbReference type="PROSITE" id="PS50977"/>
    </source>
</evidence>
<dbReference type="EMBL" id="LFXA01000004">
    <property type="protein sequence ID" value="KNB52576.1"/>
    <property type="molecule type" value="Genomic_DNA"/>
</dbReference>
<reference evidence="7" key="1">
    <citation type="submission" date="2015-07" db="EMBL/GenBank/DDBJ databases">
        <title>Draft genome sequence of Streptomyces sp. CMAA 1322, a bacterium isolated from Caatinga biome, from dry forest semiarid of Brazil.</title>
        <authorList>
            <person name="Santos S.N."/>
            <person name="Gacesa R."/>
            <person name="Taketani R.G."/>
            <person name="Long P.F."/>
            <person name="Melo I.S."/>
        </authorList>
    </citation>
    <scope>NUCLEOTIDE SEQUENCE [LARGE SCALE GENOMIC DNA]</scope>
    <source>
        <strain evidence="7">CMAA 1322</strain>
    </source>
</reference>
<protein>
    <submittedName>
        <fullName evidence="6">TetR family transcriptional regulator</fullName>
    </submittedName>
</protein>
<dbReference type="RefSeq" id="WP_049715339.1">
    <property type="nucleotide sequence ID" value="NZ_LFXA01000004.1"/>
</dbReference>
<accession>A0A0K9XHM9</accession>
<dbReference type="PATRIC" id="fig|1678637.3.peg.1707"/>
<keyword evidence="2 4" id="KW-0238">DNA-binding</keyword>
<gene>
    <name evidence="6" type="ORF">AC230_07870</name>
</gene>
<dbReference type="PANTHER" id="PTHR30055:SF234">
    <property type="entry name" value="HTH-TYPE TRANSCRIPTIONAL REGULATOR BETI"/>
    <property type="match status" value="1"/>
</dbReference>
<comment type="caution">
    <text evidence="6">The sequence shown here is derived from an EMBL/GenBank/DDBJ whole genome shotgun (WGS) entry which is preliminary data.</text>
</comment>
<evidence type="ECO:0000256" key="3">
    <source>
        <dbReference type="ARBA" id="ARBA00023163"/>
    </source>
</evidence>
<dbReference type="InterPro" id="IPR009057">
    <property type="entry name" value="Homeodomain-like_sf"/>
</dbReference>
<evidence type="ECO:0000256" key="4">
    <source>
        <dbReference type="PROSITE-ProRule" id="PRU00335"/>
    </source>
</evidence>
<keyword evidence="7" id="KW-1185">Reference proteome</keyword>
<dbReference type="Pfam" id="PF00440">
    <property type="entry name" value="TetR_N"/>
    <property type="match status" value="1"/>
</dbReference>
<dbReference type="PANTHER" id="PTHR30055">
    <property type="entry name" value="HTH-TYPE TRANSCRIPTIONAL REGULATOR RUTR"/>
    <property type="match status" value="1"/>
</dbReference>
<dbReference type="InterPro" id="IPR001647">
    <property type="entry name" value="HTH_TetR"/>
</dbReference>
<dbReference type="InterPro" id="IPR050109">
    <property type="entry name" value="HTH-type_TetR-like_transc_reg"/>
</dbReference>
<dbReference type="InterPro" id="IPR036271">
    <property type="entry name" value="Tet_transcr_reg_TetR-rel_C_sf"/>
</dbReference>
<dbReference type="GO" id="GO:0003700">
    <property type="term" value="F:DNA-binding transcription factor activity"/>
    <property type="evidence" value="ECO:0007669"/>
    <property type="project" value="TreeGrafter"/>
</dbReference>
<evidence type="ECO:0000256" key="2">
    <source>
        <dbReference type="ARBA" id="ARBA00023125"/>
    </source>
</evidence>
<dbReference type="PROSITE" id="PS50977">
    <property type="entry name" value="HTH_TETR_2"/>
    <property type="match status" value="1"/>
</dbReference>